<evidence type="ECO:0000259" key="4">
    <source>
        <dbReference type="Pfam" id="PF14303"/>
    </source>
</evidence>
<dbReference type="OrthoDB" id="41492at2759"/>
<dbReference type="InterPro" id="IPR003462">
    <property type="entry name" value="ODC_Mu_crystall"/>
</dbReference>
<dbReference type="Gene3D" id="3.40.50.720">
    <property type="entry name" value="NAD(P)-binding Rossmann-like Domain"/>
    <property type="match status" value="1"/>
</dbReference>
<dbReference type="EMBL" id="OOIL02001679">
    <property type="protein sequence ID" value="VFQ77610.1"/>
    <property type="molecule type" value="Genomic_DNA"/>
</dbReference>
<dbReference type="GO" id="GO:0016491">
    <property type="term" value="F:oxidoreductase activity"/>
    <property type="evidence" value="ECO:0007669"/>
    <property type="project" value="UniProtKB-ARBA"/>
</dbReference>
<feature type="compositionally biased region" description="Basic residues" evidence="3">
    <location>
        <begin position="379"/>
        <end position="389"/>
    </location>
</feature>
<dbReference type="InterPro" id="IPR029466">
    <property type="entry name" value="NAM-associated_C"/>
</dbReference>
<keyword evidence="6" id="KW-1185">Reference proteome</keyword>
<reference evidence="5 6" key="1">
    <citation type="submission" date="2018-04" db="EMBL/GenBank/DDBJ databases">
        <authorList>
            <person name="Vogel A."/>
        </authorList>
    </citation>
    <scope>NUCLEOTIDE SEQUENCE [LARGE SCALE GENOMIC DNA]</scope>
</reference>
<evidence type="ECO:0000256" key="3">
    <source>
        <dbReference type="SAM" id="MobiDB-lite"/>
    </source>
</evidence>
<accession>A0A484LMF9</accession>
<keyword evidence="2" id="KW-0175">Coiled coil</keyword>
<dbReference type="PANTHER" id="PTHR13812">
    <property type="entry name" value="KETIMINE REDUCTASE MU-CRYSTALLIN"/>
    <property type="match status" value="1"/>
</dbReference>
<sequence>MATSTPTPIFISAATLRRHLTHDSLIRHLHSTLPAQITSPIRHTHDTSPSSALLLMPSWSLSPSLPYVGVKLATVHPNNSALNFPGVHATYSLFSSLTGQTLAAMDTTDLTLYRTACISALASKFLSRESSETLVMVGAGELAPHLIRAHLTVRPGLKRVIIWNRTPVRAKSLIEKLKSEIGSEGPIFESNTVLEDAVGLGDIVSCATSSETPLVKGKEMKAGAHLDLVGSFKPSMKECDDEAIRRGRVFVDCEAAMEESGELVGAVERGVITREGIAGDLVDLIKGEKVGRKGEEEITVFKSVGSAAVDLLTAQFVYEACIKDQSSGFFPDNLESHELAMWYYQEFGNHPPIIETQQSGYVERDSVPETQPESTGSKKSTRRKSHKAKGTMIEAARSIQKWTSEEECLLASAWVDVSEHPIIGSEQTKDAMWDRIEEKFFTAMNKDGSYRTRDQLTYKWSHINHKVRKFIGVYEESSRSRRSGTNDANVLRLATAQYQDDGHQDKVPIDLWRILSRSPKWQQFNNPDGRSFRKRSSVDAEVEVDETISSTDQIPPFNVADSDDEDTIPRPIGRKKAKYIASVSGGSGSVSVSSHDEIGREMVEQLRAFNLREQERLKLKEKELKLKEQEVEMKVMETDLSTLSEIGRIIYEQRIREIKKKYNFL</sequence>
<evidence type="ECO:0000313" key="6">
    <source>
        <dbReference type="Proteomes" id="UP000595140"/>
    </source>
</evidence>
<dbReference type="FunFam" id="3.40.50.720:FF:000311">
    <property type="entry name" value="Ornithine cyclodeaminase"/>
    <property type="match status" value="1"/>
</dbReference>
<feature type="domain" description="No apical meristem-associated C-terminal" evidence="4">
    <location>
        <begin position="511"/>
        <end position="651"/>
    </location>
</feature>
<dbReference type="InterPro" id="IPR036291">
    <property type="entry name" value="NAD(P)-bd_dom_sf"/>
</dbReference>
<feature type="coiled-coil region" evidence="2">
    <location>
        <begin position="610"/>
        <end position="646"/>
    </location>
</feature>
<dbReference type="NCBIfam" id="NF004793">
    <property type="entry name" value="PRK06141.1"/>
    <property type="match status" value="1"/>
</dbReference>
<dbReference type="InterPro" id="IPR023401">
    <property type="entry name" value="ODC_N"/>
</dbReference>
<dbReference type="Proteomes" id="UP000595140">
    <property type="component" value="Unassembled WGS sequence"/>
</dbReference>
<comment type="similarity">
    <text evidence="1">Belongs to the ornithine cyclodeaminase/mu-crystallin family.</text>
</comment>
<protein>
    <recommendedName>
        <fullName evidence="4">No apical meristem-associated C-terminal domain-containing protein</fullName>
    </recommendedName>
</protein>
<organism evidence="5 6">
    <name type="scientific">Cuscuta campestris</name>
    <dbReference type="NCBI Taxonomy" id="132261"/>
    <lineage>
        <taxon>Eukaryota</taxon>
        <taxon>Viridiplantae</taxon>
        <taxon>Streptophyta</taxon>
        <taxon>Embryophyta</taxon>
        <taxon>Tracheophyta</taxon>
        <taxon>Spermatophyta</taxon>
        <taxon>Magnoliopsida</taxon>
        <taxon>eudicotyledons</taxon>
        <taxon>Gunneridae</taxon>
        <taxon>Pentapetalae</taxon>
        <taxon>asterids</taxon>
        <taxon>lamiids</taxon>
        <taxon>Solanales</taxon>
        <taxon>Convolvulaceae</taxon>
        <taxon>Cuscuteae</taxon>
        <taxon>Cuscuta</taxon>
        <taxon>Cuscuta subgen. Grammica</taxon>
        <taxon>Cuscuta sect. Cleistogrammica</taxon>
    </lineage>
</organism>
<dbReference type="SUPFAM" id="SSF51735">
    <property type="entry name" value="NAD(P)-binding Rossmann-fold domains"/>
    <property type="match status" value="1"/>
</dbReference>
<dbReference type="GO" id="GO:0005737">
    <property type="term" value="C:cytoplasm"/>
    <property type="evidence" value="ECO:0007669"/>
    <property type="project" value="TreeGrafter"/>
</dbReference>
<gene>
    <name evidence="5" type="ORF">CCAM_LOCUS19386</name>
</gene>
<evidence type="ECO:0000313" key="5">
    <source>
        <dbReference type="EMBL" id="VFQ77610.1"/>
    </source>
</evidence>
<dbReference type="Pfam" id="PF02423">
    <property type="entry name" value="OCD_Mu_crystall"/>
    <property type="match status" value="1"/>
</dbReference>
<feature type="region of interest" description="Disordered" evidence="3">
    <location>
        <begin position="363"/>
        <end position="390"/>
    </location>
</feature>
<dbReference type="PANTHER" id="PTHR13812:SF19">
    <property type="entry name" value="KETIMINE REDUCTASE MU-CRYSTALLIN"/>
    <property type="match status" value="1"/>
</dbReference>
<dbReference type="Gene3D" id="3.30.1780.10">
    <property type="entry name" value="ornithine cyclodeaminase, domain 1"/>
    <property type="match status" value="1"/>
</dbReference>
<name>A0A484LMF9_9ASTE</name>
<dbReference type="AlphaFoldDB" id="A0A484LMF9"/>
<dbReference type="Pfam" id="PF14303">
    <property type="entry name" value="NAM-associated"/>
    <property type="match status" value="1"/>
</dbReference>
<evidence type="ECO:0000256" key="2">
    <source>
        <dbReference type="SAM" id="Coils"/>
    </source>
</evidence>
<proteinExistence type="inferred from homology"/>
<evidence type="ECO:0000256" key="1">
    <source>
        <dbReference type="ARBA" id="ARBA00008903"/>
    </source>
</evidence>
<dbReference type="GO" id="GO:0019752">
    <property type="term" value="P:carboxylic acid metabolic process"/>
    <property type="evidence" value="ECO:0007669"/>
    <property type="project" value="UniProtKB-ARBA"/>
</dbReference>